<dbReference type="InterPro" id="IPR029069">
    <property type="entry name" value="HotDog_dom_sf"/>
</dbReference>
<organism evidence="3 4">
    <name type="scientific">Agrilactobacillus composti DSM 18527 = JCM 14202</name>
    <dbReference type="NCBI Taxonomy" id="1423734"/>
    <lineage>
        <taxon>Bacteria</taxon>
        <taxon>Bacillati</taxon>
        <taxon>Bacillota</taxon>
        <taxon>Bacilli</taxon>
        <taxon>Lactobacillales</taxon>
        <taxon>Lactobacillaceae</taxon>
        <taxon>Agrilactobacillus</taxon>
    </lineage>
</organism>
<gene>
    <name evidence="3" type="ORF">FC83_GL003208</name>
</gene>
<protein>
    <submittedName>
        <fullName evidence="3">Uncharacterized protein</fullName>
    </submittedName>
</protein>
<dbReference type="STRING" id="1423734.FC83_GL003208"/>
<keyword evidence="4" id="KW-1185">Reference proteome</keyword>
<dbReference type="PANTHER" id="PTHR30272:SF1">
    <property type="entry name" value="3-HYDROXYACYL-[ACYL-CARRIER-PROTEIN] DEHYDRATASE"/>
    <property type="match status" value="1"/>
</dbReference>
<evidence type="ECO:0000256" key="2">
    <source>
        <dbReference type="ARBA" id="ARBA00023239"/>
    </source>
</evidence>
<dbReference type="Pfam" id="PF07977">
    <property type="entry name" value="FabA"/>
    <property type="match status" value="1"/>
</dbReference>
<keyword evidence="2" id="KW-0456">Lyase</keyword>
<evidence type="ECO:0000313" key="4">
    <source>
        <dbReference type="Proteomes" id="UP000051236"/>
    </source>
</evidence>
<dbReference type="Gene3D" id="3.10.129.10">
    <property type="entry name" value="Hotdog Thioesterase"/>
    <property type="match status" value="1"/>
</dbReference>
<dbReference type="PANTHER" id="PTHR30272">
    <property type="entry name" value="3-HYDROXYACYL-[ACYL-CARRIER-PROTEIN] DEHYDRATASE"/>
    <property type="match status" value="1"/>
</dbReference>
<dbReference type="AlphaFoldDB" id="X0QIU9"/>
<comment type="caution">
    <text evidence="3">The sequence shown here is derived from an EMBL/GenBank/DDBJ whole genome shotgun (WGS) entry which is preliminary data.</text>
</comment>
<proteinExistence type="inferred from homology"/>
<dbReference type="RefSeq" id="WP_035450874.1">
    <property type="nucleotide sequence ID" value="NZ_AZGA01000057.1"/>
</dbReference>
<dbReference type="PATRIC" id="fig|1423734.3.peg.3257"/>
<sequence>MTSLSLKAIEALIPERGSELMVDEILEINDNSITAHQTVAVDAPYFQGHFPGEPVVPGVLLVEGLQQSARIFIKSQNKAAVIELAGLKRVKFRKTVTPGSELTYEVALTEKDGQDYEFKGTVLLDGQKACLAKLAFVVH</sequence>
<dbReference type="GO" id="GO:0016829">
    <property type="term" value="F:lyase activity"/>
    <property type="evidence" value="ECO:0007669"/>
    <property type="project" value="UniProtKB-KW"/>
</dbReference>
<dbReference type="SUPFAM" id="SSF54637">
    <property type="entry name" value="Thioesterase/thiol ester dehydrase-isomerase"/>
    <property type="match status" value="1"/>
</dbReference>
<evidence type="ECO:0000313" key="3">
    <source>
        <dbReference type="EMBL" id="KRM33127.1"/>
    </source>
</evidence>
<accession>X0QIU9</accession>
<evidence type="ECO:0000256" key="1">
    <source>
        <dbReference type="ARBA" id="ARBA00009174"/>
    </source>
</evidence>
<comment type="similarity">
    <text evidence="1">Belongs to the thioester dehydratase family. FabZ subfamily.</text>
</comment>
<reference evidence="3 4" key="1">
    <citation type="journal article" date="2015" name="Genome Announc.">
        <title>Expanding the biotechnology potential of lactobacilli through comparative genomics of 213 strains and associated genera.</title>
        <authorList>
            <person name="Sun Z."/>
            <person name="Harris H.M."/>
            <person name="McCann A."/>
            <person name="Guo C."/>
            <person name="Argimon S."/>
            <person name="Zhang W."/>
            <person name="Yang X."/>
            <person name="Jeffery I.B."/>
            <person name="Cooney J.C."/>
            <person name="Kagawa T.F."/>
            <person name="Liu W."/>
            <person name="Song Y."/>
            <person name="Salvetti E."/>
            <person name="Wrobel A."/>
            <person name="Rasinkangas P."/>
            <person name="Parkhill J."/>
            <person name="Rea M.C."/>
            <person name="O'Sullivan O."/>
            <person name="Ritari J."/>
            <person name="Douillard F.P."/>
            <person name="Paul Ross R."/>
            <person name="Yang R."/>
            <person name="Briner A.E."/>
            <person name="Felis G.E."/>
            <person name="de Vos W.M."/>
            <person name="Barrangou R."/>
            <person name="Klaenhammer T.R."/>
            <person name="Caufield P.W."/>
            <person name="Cui Y."/>
            <person name="Zhang H."/>
            <person name="O'Toole P.W."/>
        </authorList>
    </citation>
    <scope>NUCLEOTIDE SEQUENCE [LARGE SCALE GENOMIC DNA]</scope>
    <source>
        <strain evidence="3 4">DSM 18527</strain>
    </source>
</reference>
<dbReference type="Proteomes" id="UP000051236">
    <property type="component" value="Unassembled WGS sequence"/>
</dbReference>
<dbReference type="EMBL" id="AZGA01000057">
    <property type="protein sequence ID" value="KRM33127.1"/>
    <property type="molecule type" value="Genomic_DNA"/>
</dbReference>
<dbReference type="InterPro" id="IPR013114">
    <property type="entry name" value="FabA_FabZ"/>
</dbReference>
<dbReference type="CDD" id="cd01288">
    <property type="entry name" value="FabZ"/>
    <property type="match status" value="1"/>
</dbReference>
<name>X0QIU9_9LACO</name>
<dbReference type="OrthoDB" id="9772788at2"/>
<dbReference type="eggNOG" id="COG0764">
    <property type="taxonomic scope" value="Bacteria"/>
</dbReference>